<evidence type="ECO:0000313" key="2">
    <source>
        <dbReference type="EMBL" id="EOU23749.1"/>
    </source>
</evidence>
<gene>
    <name evidence="2" type="ORF">I570_01614</name>
    <name evidence="1" type="ORF">OMU_00271</name>
</gene>
<dbReference type="EMBL" id="ASWL01000002">
    <property type="protein sequence ID" value="EOU23749.1"/>
    <property type="molecule type" value="Genomic_DNA"/>
</dbReference>
<dbReference type="Proteomes" id="UP000014107">
    <property type="component" value="Unassembled WGS sequence"/>
</dbReference>
<name>A0AAV3J496_ENTAV</name>
<reference evidence="2 4" key="2">
    <citation type="submission" date="2013-03" db="EMBL/GenBank/DDBJ databases">
        <title>The Genome Sequence of Enterococcus avium ATCC_14025 (PacBio/Illumina hybrid assembly).</title>
        <authorList>
            <consortium name="The Broad Institute Genomics Platform"/>
            <consortium name="The Broad Institute Genome Sequencing Center for Infectious Disease"/>
            <person name="Earl A."/>
            <person name="Russ C."/>
            <person name="Gilmore M."/>
            <person name="Surin D."/>
            <person name="Walker B."/>
            <person name="Young S."/>
            <person name="Zeng Q."/>
            <person name="Gargeya S."/>
            <person name="Fitzgerald M."/>
            <person name="Haas B."/>
            <person name="Abouelleil A."/>
            <person name="Allen A.W."/>
            <person name="Alvarado L."/>
            <person name="Arachchi H.M."/>
            <person name="Berlin A.M."/>
            <person name="Chapman S.B."/>
            <person name="Gainer-Dewar J."/>
            <person name="Goldberg J."/>
            <person name="Griggs A."/>
            <person name="Gujja S."/>
            <person name="Hansen M."/>
            <person name="Howarth C."/>
            <person name="Imamovic A."/>
            <person name="Ireland A."/>
            <person name="Larimer J."/>
            <person name="McCowan C."/>
            <person name="Murphy C."/>
            <person name="Pearson M."/>
            <person name="Poon T.W."/>
            <person name="Priest M."/>
            <person name="Roberts A."/>
            <person name="Saif S."/>
            <person name="Shea T."/>
            <person name="Sisk P."/>
            <person name="Sykes S."/>
            <person name="Wortman J."/>
            <person name="Nusbaum C."/>
            <person name="Birren B."/>
        </authorList>
    </citation>
    <scope>NUCLEOTIDE SEQUENCE [LARGE SCALE GENOMIC DNA]</scope>
    <source>
        <strain evidence="2 4">ATCC 14025</strain>
    </source>
</reference>
<accession>A0AAV3J496</accession>
<organism evidence="2 4">
    <name type="scientific">Enterococcus avium ATCC 14025</name>
    <dbReference type="NCBI Taxonomy" id="1140002"/>
    <lineage>
        <taxon>Bacteria</taxon>
        <taxon>Bacillati</taxon>
        <taxon>Bacillota</taxon>
        <taxon>Bacilli</taxon>
        <taxon>Lactobacillales</taxon>
        <taxon>Enterococcaceae</taxon>
        <taxon>Enterococcus</taxon>
    </lineage>
</organism>
<dbReference type="Proteomes" id="UP000014104">
    <property type="component" value="Unassembled WGS sequence"/>
</dbReference>
<proteinExistence type="predicted"/>
<sequence>MKKVLFPFFAISYLLAHITLHLSLYPIDWLSGLFN</sequence>
<comment type="caution">
    <text evidence="2">The sequence shown here is derived from an EMBL/GenBank/DDBJ whole genome shotgun (WGS) entry which is preliminary data.</text>
</comment>
<keyword evidence="3" id="KW-1185">Reference proteome</keyword>
<reference evidence="1 3" key="1">
    <citation type="submission" date="2013-03" db="EMBL/GenBank/DDBJ databases">
        <title>The Genome Sequence of Enterococcus avium ATCC_14025 (Illumina only assembly).</title>
        <authorList>
            <consortium name="The Broad Institute Genomics Platform"/>
            <consortium name="The Broad Institute Genome Sequencing Center for Infectious Disease"/>
            <person name="Earl A."/>
            <person name="Russ C."/>
            <person name="Gilmore M."/>
            <person name="Surin D."/>
            <person name="Walker B."/>
            <person name="Young S."/>
            <person name="Zeng Q."/>
            <person name="Gargeya S."/>
            <person name="Fitzgerald M."/>
            <person name="Haas B."/>
            <person name="Abouelleil A."/>
            <person name="Allen A.W."/>
            <person name="Alvarado L."/>
            <person name="Arachchi H.M."/>
            <person name="Berlin A.M."/>
            <person name="Chapman S.B."/>
            <person name="Gainer-Dewar J."/>
            <person name="Goldberg J."/>
            <person name="Griggs A."/>
            <person name="Gujja S."/>
            <person name="Hansen M."/>
            <person name="Howarth C."/>
            <person name="Imamovic A."/>
            <person name="Ireland A."/>
            <person name="Larimer J."/>
            <person name="McCowan C."/>
            <person name="Murphy C."/>
            <person name="Pearson M."/>
            <person name="Poon T.W."/>
            <person name="Priest M."/>
            <person name="Roberts A."/>
            <person name="Saif S."/>
            <person name="Shea T."/>
            <person name="Sisk P."/>
            <person name="Sykes S."/>
            <person name="Wortman J."/>
            <person name="Nusbaum C."/>
            <person name="Birren B."/>
        </authorList>
    </citation>
    <scope>NUCLEOTIDE SEQUENCE [LARGE SCALE GENOMIC DNA]</scope>
    <source>
        <strain evidence="1 3">ATCC 14025</strain>
    </source>
</reference>
<evidence type="ECO:0000313" key="3">
    <source>
        <dbReference type="Proteomes" id="UP000014104"/>
    </source>
</evidence>
<evidence type="ECO:0000313" key="1">
    <source>
        <dbReference type="EMBL" id="EOT50942.1"/>
    </source>
</evidence>
<dbReference type="EMBL" id="AHYV01000005">
    <property type="protein sequence ID" value="EOT50942.1"/>
    <property type="molecule type" value="Genomic_DNA"/>
</dbReference>
<protein>
    <submittedName>
        <fullName evidence="2">Uncharacterized protein</fullName>
    </submittedName>
</protein>
<dbReference type="AlphaFoldDB" id="A0AAV3J496"/>
<evidence type="ECO:0000313" key="4">
    <source>
        <dbReference type="Proteomes" id="UP000014107"/>
    </source>
</evidence>